<dbReference type="EMBL" id="CM003528">
    <property type="protein sequence ID" value="RCV05488.1"/>
    <property type="molecule type" value="Genomic_DNA"/>
</dbReference>
<reference evidence="2" key="1">
    <citation type="journal article" date="2012" name="Nat. Biotechnol.">
        <title>Reference genome sequence of the model plant Setaria.</title>
        <authorList>
            <person name="Bennetzen J.L."/>
            <person name="Schmutz J."/>
            <person name="Wang H."/>
            <person name="Percifield R."/>
            <person name="Hawkins J."/>
            <person name="Pontaroli A.C."/>
            <person name="Estep M."/>
            <person name="Feng L."/>
            <person name="Vaughn J.N."/>
            <person name="Grimwood J."/>
            <person name="Jenkins J."/>
            <person name="Barry K."/>
            <person name="Lindquist E."/>
            <person name="Hellsten U."/>
            <person name="Deshpande S."/>
            <person name="Wang X."/>
            <person name="Wu X."/>
            <person name="Mitros T."/>
            <person name="Triplett J."/>
            <person name="Yang X."/>
            <person name="Ye C.Y."/>
            <person name="Mauro-Herrera M."/>
            <person name="Wang L."/>
            <person name="Li P."/>
            <person name="Sharma M."/>
            <person name="Sharma R."/>
            <person name="Ronald P.C."/>
            <person name="Panaud O."/>
            <person name="Kellogg E.A."/>
            <person name="Brutnell T.P."/>
            <person name="Doust A.N."/>
            <person name="Tuskan G.A."/>
            <person name="Rokhsar D."/>
            <person name="Devos K.M."/>
        </authorList>
    </citation>
    <scope>NUCLEOTIDE SEQUENCE [LARGE SCALE GENOMIC DNA]</scope>
    <source>
        <strain evidence="2">Yugu1</strain>
    </source>
</reference>
<gene>
    <name evidence="2" type="ORF">SETIT_1G088600v2</name>
</gene>
<name>A0A368PJ96_SETIT</name>
<reference evidence="2" key="2">
    <citation type="submission" date="2015-07" db="EMBL/GenBank/DDBJ databases">
        <authorList>
            <person name="Noorani M."/>
        </authorList>
    </citation>
    <scope>NUCLEOTIDE SEQUENCE</scope>
    <source>
        <strain evidence="2">Yugu1</strain>
    </source>
</reference>
<evidence type="ECO:0000256" key="1">
    <source>
        <dbReference type="SAM" id="MobiDB-lite"/>
    </source>
</evidence>
<feature type="region of interest" description="Disordered" evidence="1">
    <location>
        <begin position="69"/>
        <end position="159"/>
    </location>
</feature>
<evidence type="ECO:0000313" key="2">
    <source>
        <dbReference type="EMBL" id="RCV05488.1"/>
    </source>
</evidence>
<feature type="compositionally biased region" description="Basic and acidic residues" evidence="1">
    <location>
        <begin position="142"/>
        <end position="153"/>
    </location>
</feature>
<proteinExistence type="predicted"/>
<protein>
    <submittedName>
        <fullName evidence="2">Uncharacterized protein</fullName>
    </submittedName>
</protein>
<dbReference type="AlphaFoldDB" id="A0A368PJ96"/>
<accession>A0A368PJ96</accession>
<organism evidence="2">
    <name type="scientific">Setaria italica</name>
    <name type="common">Foxtail millet</name>
    <name type="synonym">Panicum italicum</name>
    <dbReference type="NCBI Taxonomy" id="4555"/>
    <lineage>
        <taxon>Eukaryota</taxon>
        <taxon>Viridiplantae</taxon>
        <taxon>Streptophyta</taxon>
        <taxon>Embryophyta</taxon>
        <taxon>Tracheophyta</taxon>
        <taxon>Spermatophyta</taxon>
        <taxon>Magnoliopsida</taxon>
        <taxon>Liliopsida</taxon>
        <taxon>Poales</taxon>
        <taxon>Poaceae</taxon>
        <taxon>PACMAD clade</taxon>
        <taxon>Panicoideae</taxon>
        <taxon>Panicodae</taxon>
        <taxon>Paniceae</taxon>
        <taxon>Cenchrinae</taxon>
        <taxon>Setaria</taxon>
    </lineage>
</organism>
<sequence length="159" mass="17756">MVEMQLDQIQTMQVRLLTLLVTKPMNGTWTLATWKVKNACQILMENLTGIETDDWDVFYSTSELVKVGENKGPGQVNHACSNDSGVGNAVENSTIIPRGEESNTGGWKKRSVLIPRGKERKLGPQQRGLSNNERSCLPETGLRQKDQEQDKRLSLQGDD</sequence>
<feature type="compositionally biased region" description="Polar residues" evidence="1">
    <location>
        <begin position="78"/>
        <end position="95"/>
    </location>
</feature>